<evidence type="ECO:0000313" key="3">
    <source>
        <dbReference type="EMBL" id="QWG14999.1"/>
    </source>
</evidence>
<accession>A0A975RPM0</accession>
<reference evidence="3" key="1">
    <citation type="submission" date="2021-06" db="EMBL/GenBank/DDBJ databases">
        <title>Bradyrhizobium sp. S2-20-1 Genome sequencing.</title>
        <authorList>
            <person name="Jin L."/>
        </authorList>
    </citation>
    <scope>NUCLEOTIDE SEQUENCE</scope>
    <source>
        <strain evidence="3">S2-20-1</strain>
    </source>
</reference>
<keyword evidence="2" id="KW-0175">Coiled coil</keyword>
<dbReference type="Gene3D" id="6.10.10.120">
    <property type="entry name" value="Antitoxin ParD1-like"/>
    <property type="match status" value="1"/>
</dbReference>
<dbReference type="RefSeq" id="WP_215623576.1">
    <property type="nucleotide sequence ID" value="NZ_CP076134.1"/>
</dbReference>
<dbReference type="GO" id="GO:0006355">
    <property type="term" value="P:regulation of DNA-templated transcription"/>
    <property type="evidence" value="ECO:0007669"/>
    <property type="project" value="InterPro"/>
</dbReference>
<feature type="coiled-coil region" evidence="2">
    <location>
        <begin position="27"/>
        <end position="54"/>
    </location>
</feature>
<evidence type="ECO:0000256" key="1">
    <source>
        <dbReference type="ARBA" id="ARBA00022649"/>
    </source>
</evidence>
<dbReference type="InterPro" id="IPR022789">
    <property type="entry name" value="ParD"/>
</dbReference>
<protein>
    <submittedName>
        <fullName evidence="3">Type II toxin-antitoxin system ParD family antitoxin</fullName>
    </submittedName>
</protein>
<dbReference type="Pfam" id="PF03693">
    <property type="entry name" value="ParD_antitoxin"/>
    <property type="match status" value="1"/>
</dbReference>
<keyword evidence="1" id="KW-1277">Toxin-antitoxin system</keyword>
<proteinExistence type="predicted"/>
<dbReference type="Proteomes" id="UP000680839">
    <property type="component" value="Chromosome"/>
</dbReference>
<dbReference type="InterPro" id="IPR038296">
    <property type="entry name" value="ParD_sf"/>
</dbReference>
<sequence>MRTSKPITVTLGPMQASLEKRLKSGSYDNASEILRSALRALDREEAAIEDHLRTKVAASLADPRKSVPAADVFKRLRAVHGRTMKASKRGT</sequence>
<evidence type="ECO:0000313" key="4">
    <source>
        <dbReference type="Proteomes" id="UP000680839"/>
    </source>
</evidence>
<gene>
    <name evidence="3" type="ORF">KMZ29_10245</name>
</gene>
<dbReference type="SUPFAM" id="SSF47598">
    <property type="entry name" value="Ribbon-helix-helix"/>
    <property type="match status" value="1"/>
</dbReference>
<name>A0A975RPM0_9BRAD</name>
<organism evidence="3 4">
    <name type="scientific">Bradyrhizobium sediminis</name>
    <dbReference type="NCBI Taxonomy" id="2840469"/>
    <lineage>
        <taxon>Bacteria</taxon>
        <taxon>Pseudomonadati</taxon>
        <taxon>Pseudomonadota</taxon>
        <taxon>Alphaproteobacteria</taxon>
        <taxon>Hyphomicrobiales</taxon>
        <taxon>Nitrobacteraceae</taxon>
        <taxon>Bradyrhizobium</taxon>
    </lineage>
</organism>
<dbReference type="EMBL" id="CP076134">
    <property type="protein sequence ID" value="QWG14999.1"/>
    <property type="molecule type" value="Genomic_DNA"/>
</dbReference>
<dbReference type="InterPro" id="IPR010985">
    <property type="entry name" value="Ribbon_hlx_hlx"/>
</dbReference>
<dbReference type="AlphaFoldDB" id="A0A975RPM0"/>
<evidence type="ECO:0000256" key="2">
    <source>
        <dbReference type="SAM" id="Coils"/>
    </source>
</evidence>